<dbReference type="EMBL" id="JACSQN010000027">
    <property type="protein sequence ID" value="MBD7986276.1"/>
    <property type="molecule type" value="Genomic_DNA"/>
</dbReference>
<evidence type="ECO:0000313" key="1">
    <source>
        <dbReference type="EMBL" id="MBD7986276.1"/>
    </source>
</evidence>
<gene>
    <name evidence="1" type="ORF">H9649_17025</name>
</gene>
<organism evidence="1 2">
    <name type="scientific">Sporosarcina quadrami</name>
    <dbReference type="NCBI Taxonomy" id="2762234"/>
    <lineage>
        <taxon>Bacteria</taxon>
        <taxon>Bacillati</taxon>
        <taxon>Bacillota</taxon>
        <taxon>Bacilli</taxon>
        <taxon>Bacillales</taxon>
        <taxon>Caryophanaceae</taxon>
        <taxon>Sporosarcina</taxon>
    </lineage>
</organism>
<proteinExistence type="predicted"/>
<dbReference type="Proteomes" id="UP000626786">
    <property type="component" value="Unassembled WGS sequence"/>
</dbReference>
<protein>
    <submittedName>
        <fullName evidence="1">Uncharacterized protein</fullName>
    </submittedName>
</protein>
<keyword evidence="2" id="KW-1185">Reference proteome</keyword>
<sequence>MSQVNNEEFAWQYFCVFLEIKVSLQVLKASTKICSLSLHLQKPFFVTAFADPL</sequence>
<name>A0ABR8UE47_9BACL</name>
<comment type="caution">
    <text evidence="1">The sequence shown here is derived from an EMBL/GenBank/DDBJ whole genome shotgun (WGS) entry which is preliminary data.</text>
</comment>
<evidence type="ECO:0000313" key="2">
    <source>
        <dbReference type="Proteomes" id="UP000626786"/>
    </source>
</evidence>
<dbReference type="RefSeq" id="WP_191696102.1">
    <property type="nucleotide sequence ID" value="NZ_JACSQN010000027.1"/>
</dbReference>
<accession>A0ABR8UE47</accession>
<reference evidence="1 2" key="1">
    <citation type="submission" date="2020-08" db="EMBL/GenBank/DDBJ databases">
        <title>A Genomic Blueprint of the Chicken Gut Microbiome.</title>
        <authorList>
            <person name="Gilroy R."/>
            <person name="Ravi A."/>
            <person name="Getino M."/>
            <person name="Pursley I."/>
            <person name="Horton D.L."/>
            <person name="Alikhan N.-F."/>
            <person name="Baker D."/>
            <person name="Gharbi K."/>
            <person name="Hall N."/>
            <person name="Watson M."/>
            <person name="Adriaenssens E.M."/>
            <person name="Foster-Nyarko E."/>
            <person name="Jarju S."/>
            <person name="Secka A."/>
            <person name="Antonio M."/>
            <person name="Oren A."/>
            <person name="Chaudhuri R."/>
            <person name="La Ragione R.M."/>
            <person name="Hildebrand F."/>
            <person name="Pallen M.J."/>
        </authorList>
    </citation>
    <scope>NUCLEOTIDE SEQUENCE [LARGE SCALE GENOMIC DNA]</scope>
    <source>
        <strain evidence="1 2">Sa2YVA2</strain>
    </source>
</reference>